<dbReference type="Proteomes" id="UP000288197">
    <property type="component" value="Unassembled WGS sequence"/>
</dbReference>
<evidence type="ECO:0000259" key="1">
    <source>
        <dbReference type="Pfam" id="PF00085"/>
    </source>
</evidence>
<dbReference type="InterPro" id="IPR036249">
    <property type="entry name" value="Thioredoxin-like_sf"/>
</dbReference>
<evidence type="ECO:0000313" key="5">
    <source>
        <dbReference type="Proteomes" id="UP000521358"/>
    </source>
</evidence>
<accession>A0A430A307</accession>
<dbReference type="Pfam" id="PF00085">
    <property type="entry name" value="Thioredoxin"/>
    <property type="match status" value="1"/>
</dbReference>
<gene>
    <name evidence="3" type="ORF">CBF32_10265</name>
    <name evidence="2" type="ORF">HED35_09250</name>
</gene>
<evidence type="ECO:0000313" key="4">
    <source>
        <dbReference type="Proteomes" id="UP000288197"/>
    </source>
</evidence>
<dbReference type="Gene3D" id="3.40.30.10">
    <property type="entry name" value="Glutaredoxin"/>
    <property type="match status" value="1"/>
</dbReference>
<comment type="caution">
    <text evidence="3">The sequence shown here is derived from an EMBL/GenBank/DDBJ whole genome shotgun (WGS) entry which is preliminary data.</text>
</comment>
<reference evidence="2 5" key="2">
    <citation type="submission" date="2020-03" db="EMBL/GenBank/DDBJ databases">
        <title>Bacterial samples isolated from urine from healthy bovine heifers (Gyr breed).</title>
        <authorList>
            <person name="Giannattasio-Ferraz S."/>
            <person name="Maskeri L."/>
            <person name="Penido A."/>
            <person name="Barbosa-Stancioli E.F."/>
            <person name="Putonti C."/>
        </authorList>
    </citation>
    <scope>NUCLEOTIDE SEQUENCE [LARGE SCALE GENOMIC DNA]</scope>
    <source>
        <strain evidence="2 5">UFMG-H7</strain>
    </source>
</reference>
<dbReference type="InterPro" id="IPR013766">
    <property type="entry name" value="Thioredoxin_domain"/>
</dbReference>
<organism evidence="3 4">
    <name type="scientific">Vagococcus fluvialis</name>
    <dbReference type="NCBI Taxonomy" id="2738"/>
    <lineage>
        <taxon>Bacteria</taxon>
        <taxon>Bacillati</taxon>
        <taxon>Bacillota</taxon>
        <taxon>Bacilli</taxon>
        <taxon>Lactobacillales</taxon>
        <taxon>Enterococcaceae</taxon>
        <taxon>Vagococcus</taxon>
    </lineage>
</organism>
<dbReference type="PANTHER" id="PTHR45663:SF28">
    <property type="entry name" value="THIOREDOXIN DOMAIN-CONTAINING PROTEIN"/>
    <property type="match status" value="1"/>
</dbReference>
<dbReference type="Proteomes" id="UP000521358">
    <property type="component" value="Unassembled WGS sequence"/>
</dbReference>
<dbReference type="GO" id="GO:0015035">
    <property type="term" value="F:protein-disulfide reductase activity"/>
    <property type="evidence" value="ECO:0007669"/>
    <property type="project" value="TreeGrafter"/>
</dbReference>
<dbReference type="AlphaFoldDB" id="A0A430A307"/>
<dbReference type="SUPFAM" id="SSF52833">
    <property type="entry name" value="Thioredoxin-like"/>
    <property type="match status" value="1"/>
</dbReference>
<evidence type="ECO:0000313" key="2">
    <source>
        <dbReference type="EMBL" id="NKC68274.1"/>
    </source>
</evidence>
<sequence>MNTLKENIASDELVFVYFGHPECSVCHGLKPQIKNKLAVFSEDISFYEVNTFEIPEVAGEFSVMTVPVVILFVNGKEYLRQARFVPVQTLFEQVEKIVDGIKNS</sequence>
<keyword evidence="4" id="KW-1185">Reference proteome</keyword>
<dbReference type="EMBL" id="NGJX01000011">
    <property type="protein sequence ID" value="RSU00815.1"/>
    <property type="molecule type" value="Genomic_DNA"/>
</dbReference>
<reference evidence="3 4" key="1">
    <citation type="submission" date="2017-05" db="EMBL/GenBank/DDBJ databases">
        <title>Vagococcus spp. assemblies.</title>
        <authorList>
            <person name="Gulvik C.A."/>
        </authorList>
    </citation>
    <scope>NUCLEOTIDE SEQUENCE [LARGE SCALE GENOMIC DNA]</scope>
    <source>
        <strain evidence="3 4">NCFB 2497</strain>
    </source>
</reference>
<protein>
    <submittedName>
        <fullName evidence="2">Thioredoxin family protein</fullName>
    </submittedName>
</protein>
<dbReference type="CDD" id="cd02947">
    <property type="entry name" value="TRX_family"/>
    <property type="match status" value="1"/>
</dbReference>
<name>A0A430A307_9ENTE</name>
<feature type="domain" description="Thioredoxin" evidence="1">
    <location>
        <begin position="5"/>
        <end position="80"/>
    </location>
</feature>
<evidence type="ECO:0000313" key="3">
    <source>
        <dbReference type="EMBL" id="RSU00815.1"/>
    </source>
</evidence>
<dbReference type="EMBL" id="JAAVMB010000010">
    <property type="protein sequence ID" value="NKC68274.1"/>
    <property type="molecule type" value="Genomic_DNA"/>
</dbReference>
<dbReference type="PANTHER" id="PTHR45663">
    <property type="entry name" value="GEO12009P1"/>
    <property type="match status" value="1"/>
</dbReference>
<proteinExistence type="predicted"/>
<dbReference type="GO" id="GO:0005737">
    <property type="term" value="C:cytoplasm"/>
    <property type="evidence" value="ECO:0007669"/>
    <property type="project" value="TreeGrafter"/>
</dbReference>
<dbReference type="OrthoDB" id="411356at2"/>